<keyword evidence="8" id="KW-1161">Viral attachment to host cell</keyword>
<evidence type="ECO:0000256" key="9">
    <source>
        <dbReference type="ARBA" id="ARBA00022828"/>
    </source>
</evidence>
<dbReference type="InterPro" id="IPR000662">
    <property type="entry name" value="Capsid_VP1_Polyomavir"/>
</dbReference>
<evidence type="ECO:0000256" key="3">
    <source>
        <dbReference type="ARBA" id="ARBA00006893"/>
    </source>
</evidence>
<evidence type="ECO:0000256" key="10">
    <source>
        <dbReference type="ARBA" id="ARBA00022844"/>
    </source>
</evidence>
<organism evidence="17">
    <name type="scientific">Deltapolyomavirus canis</name>
    <dbReference type="NCBI Taxonomy" id="2170403"/>
    <lineage>
        <taxon>Viruses</taxon>
        <taxon>Monodnaviria</taxon>
        <taxon>Shotokuvirae</taxon>
        <taxon>Cossaviricota</taxon>
        <taxon>Papovaviricetes</taxon>
        <taxon>Sepolyvirales</taxon>
        <taxon>Polyomaviridae</taxon>
        <taxon>Deltapolyomavirus</taxon>
    </lineage>
</organism>
<keyword evidence="13" id="KW-1015">Disulfide bond</keyword>
<dbReference type="GO" id="GO:0005198">
    <property type="term" value="F:structural molecule activity"/>
    <property type="evidence" value="ECO:0007669"/>
    <property type="project" value="InterPro"/>
</dbReference>
<feature type="region of interest" description="Disordered" evidence="15">
    <location>
        <begin position="356"/>
        <end position="461"/>
    </location>
</feature>
<reference evidence="17" key="1">
    <citation type="submission" date="2017-12" db="EMBL/GenBank/DDBJ databases">
        <title>Identification of novel polyomaviruses in members of multiple mammalian orders.</title>
        <authorList>
            <person name="Ehlers B."/>
            <person name="Walter C."/>
            <person name="Liebmann S."/>
            <person name="Richter D."/>
            <person name="Ulrich R.G."/>
            <person name="Leendertz F.H."/>
            <person name="Calvignac-Spencer S."/>
        </authorList>
    </citation>
    <scope>NUCLEOTIDE SEQUENCE</scope>
    <source>
        <strain evidence="16">8472</strain>
        <strain evidence="17">8476</strain>
    </source>
</reference>
<evidence type="ECO:0000256" key="15">
    <source>
        <dbReference type="SAM" id="MobiDB-lite"/>
    </source>
</evidence>
<keyword evidence="14" id="KW-1160">Virus entry into host cell</keyword>
<comment type="similarity">
    <text evidence="3">Belongs to the polyomaviruses coat protein VP1 family.</text>
</comment>
<keyword evidence="11" id="KW-1164">Virus endocytosis by host</keyword>
<keyword evidence="10" id="KW-0946">Virion</keyword>
<comment type="subcellular location">
    <subcellularLocation>
        <location evidence="1">Host nucleus</location>
    </subcellularLocation>
    <subcellularLocation>
        <location evidence="2">Virion</location>
    </subcellularLocation>
</comment>
<dbReference type="GO" id="GO:0019062">
    <property type="term" value="P:virion attachment to host cell"/>
    <property type="evidence" value="ECO:0007669"/>
    <property type="project" value="UniProtKB-KW"/>
</dbReference>
<keyword evidence="12" id="KW-0426">Late protein</keyword>
<sequence length="461" mass="49770">MAPKRKEGGTSKTCPLPSPVPKLIIKGGIEVLAVKTGPDSITTIEAYLNPRMGHNLASDLMYGYSETITLATAITSDTPAANTLPTYSCARISLPLLNEDMTCDTIQMWEAVSVKTEVVGVSSLMNQHFYAKQMYDTYGAAVPVEGASFHMFAVGGEPLDLQAVVANHRTTYPSGVAVPKPLKAPNQVLDPGAKGRLNRDGYYPVEVWCPDPSKNENSRYFGSFTGGQTTPPVLQFTNTLTTVLLDENGVGPLCKGDGLFLSCADISGFFVNPSGKMQYRGLPRYFSVTLRKRIVKNPYPVTSLLSSLFSSLMPTMEGQPMAGDKSQVEEVRVYDGTEPLPGDPDMQRYIDKYGQEETRVPGPGSMSVDGPAPRPSQGTPLSPPPSNDIRGEVRGQTARPTRPSTIKMVNFPYIISKNPTPAAKSPQPETMPSGLDVPNQPSPTKPQSNDLPMETSDVKSM</sequence>
<keyword evidence="9" id="KW-1145">T=7 icosahedral capsid protein</keyword>
<dbReference type="Gene3D" id="2.60.175.10">
    <property type="entry name" value="Capsid protein VP1,Polyomavirus"/>
    <property type="match status" value="1"/>
</dbReference>
<evidence type="ECO:0000256" key="5">
    <source>
        <dbReference type="ARBA" id="ARBA00022562"/>
    </source>
</evidence>
<dbReference type="InterPro" id="IPR011222">
    <property type="entry name" value="dsDNA_vir_gr_I_capsid"/>
</dbReference>
<dbReference type="GeneID" id="65102837"/>
<dbReference type="SUPFAM" id="SSF88648">
    <property type="entry name" value="Group I dsDNA viruses"/>
    <property type="match status" value="1"/>
</dbReference>
<evidence type="ECO:0000256" key="4">
    <source>
        <dbReference type="ARBA" id="ARBA00022561"/>
    </source>
</evidence>
<protein>
    <submittedName>
        <fullName evidence="17">VP1</fullName>
    </submittedName>
</protein>
<dbReference type="RefSeq" id="YP_010087548.1">
    <property type="nucleotide sequence ID" value="NC_055559.1"/>
</dbReference>
<name>A0A2S1CJQ5_9POLY</name>
<evidence type="ECO:0000256" key="1">
    <source>
        <dbReference type="ARBA" id="ARBA00004147"/>
    </source>
</evidence>
<keyword evidence="5" id="KW-1048">Host nucleus</keyword>
<proteinExistence type="inferred from homology"/>
<evidence type="ECO:0000313" key="17">
    <source>
        <dbReference type="EMBL" id="AWD33794.1"/>
    </source>
</evidence>
<evidence type="ECO:0000313" key="16">
    <source>
        <dbReference type="EMBL" id="AWD33788.1"/>
    </source>
</evidence>
<evidence type="ECO:0000256" key="13">
    <source>
        <dbReference type="ARBA" id="ARBA00023157"/>
    </source>
</evidence>
<evidence type="ECO:0000256" key="7">
    <source>
        <dbReference type="ARBA" id="ARBA00022595"/>
    </source>
</evidence>
<accession>A0A2S1CJQ5</accession>
<dbReference type="KEGG" id="vg:65102837"/>
<dbReference type="EMBL" id="MG701355">
    <property type="protein sequence ID" value="AWD33788.1"/>
    <property type="molecule type" value="Genomic_DNA"/>
</dbReference>
<evidence type="ECO:0000256" key="2">
    <source>
        <dbReference type="ARBA" id="ARBA00004328"/>
    </source>
</evidence>
<evidence type="ECO:0000256" key="14">
    <source>
        <dbReference type="ARBA" id="ARBA00023296"/>
    </source>
</evidence>
<gene>
    <name evidence="17" type="primary">VP1</name>
</gene>
<dbReference type="GO" id="GO:0042025">
    <property type="term" value="C:host cell nucleus"/>
    <property type="evidence" value="ECO:0007669"/>
    <property type="project" value="UniProtKB-SubCell"/>
</dbReference>
<evidence type="ECO:0000256" key="12">
    <source>
        <dbReference type="ARBA" id="ARBA00022921"/>
    </source>
</evidence>
<keyword evidence="18" id="KW-1185">Reference proteome</keyword>
<dbReference type="EMBL" id="MG701356">
    <property type="protein sequence ID" value="AWD33794.1"/>
    <property type="molecule type" value="Genomic_DNA"/>
</dbReference>
<dbReference type="Pfam" id="PF00718">
    <property type="entry name" value="Polyoma_coat"/>
    <property type="match status" value="1"/>
</dbReference>
<dbReference type="Proteomes" id="UP000682215">
    <property type="component" value="Segment"/>
</dbReference>
<dbReference type="InterPro" id="IPR036931">
    <property type="entry name" value="Polyomavir_VP1_sf"/>
</dbReference>
<evidence type="ECO:0000313" key="18">
    <source>
        <dbReference type="Proteomes" id="UP000682215"/>
    </source>
</evidence>
<dbReference type="GO" id="GO:0039620">
    <property type="term" value="C:T=7 icosahedral viral capsid"/>
    <property type="evidence" value="ECO:0007669"/>
    <property type="project" value="UniProtKB-KW"/>
</dbReference>
<keyword evidence="4" id="KW-0167">Capsid protein</keyword>
<keyword evidence="7" id="KW-1162">Viral penetration into host cytoplasm</keyword>
<evidence type="ECO:0000256" key="6">
    <source>
        <dbReference type="ARBA" id="ARBA00022581"/>
    </source>
</evidence>
<keyword evidence="6" id="KW-0945">Host-virus interaction</keyword>
<dbReference type="GO" id="GO:0075509">
    <property type="term" value="P:endocytosis involved in viral entry into host cell"/>
    <property type="evidence" value="ECO:0007669"/>
    <property type="project" value="UniProtKB-KW"/>
</dbReference>
<evidence type="ECO:0000256" key="8">
    <source>
        <dbReference type="ARBA" id="ARBA00022804"/>
    </source>
</evidence>
<evidence type="ECO:0000256" key="11">
    <source>
        <dbReference type="ARBA" id="ARBA00022890"/>
    </source>
</evidence>